<dbReference type="InterPro" id="IPR019428">
    <property type="entry name" value="7TM_GPCR_serpentine_rcpt_Str"/>
</dbReference>
<evidence type="ECO:0000256" key="5">
    <source>
        <dbReference type="ARBA" id="ARBA00022692"/>
    </source>
</evidence>
<dbReference type="FunFam" id="1.20.1070.10:FF:000128">
    <property type="entry name" value="Seven TM Receptor"/>
    <property type="match status" value="1"/>
</dbReference>
<evidence type="ECO:0000256" key="3">
    <source>
        <dbReference type="ARBA" id="ARBA00022500"/>
    </source>
</evidence>
<dbReference type="PANTHER" id="PTHR22943">
    <property type="entry name" value="7-TRANSMEMBRANE DOMAIN RECEPTOR C.ELEGANS"/>
    <property type="match status" value="1"/>
</dbReference>
<evidence type="ECO:0000256" key="9">
    <source>
        <dbReference type="ARBA" id="ARBA00023136"/>
    </source>
</evidence>
<comment type="subunit">
    <text evidence="15">Interacts with odr-4.</text>
</comment>
<feature type="transmembrane region" description="Helical" evidence="19">
    <location>
        <begin position="93"/>
        <end position="117"/>
    </location>
</feature>
<proteinExistence type="inferred from homology"/>
<keyword evidence="3" id="KW-0145">Chemotaxis</keyword>
<evidence type="ECO:0000256" key="4">
    <source>
        <dbReference type="ARBA" id="ARBA00022606"/>
    </source>
</evidence>
<keyword evidence="7 19" id="KW-1133">Transmembrane helix</keyword>
<comment type="similarity">
    <text evidence="14">Belongs to the nematode receptor-like protein str family.</text>
</comment>
<keyword evidence="2" id="KW-1003">Cell membrane</keyword>
<dbReference type="GO" id="GO:0006935">
    <property type="term" value="P:chemotaxis"/>
    <property type="evidence" value="ECO:0007669"/>
    <property type="project" value="UniProtKB-KW"/>
</dbReference>
<feature type="transmembrane region" description="Helical" evidence="19">
    <location>
        <begin position="220"/>
        <end position="244"/>
    </location>
</feature>
<dbReference type="PANTHER" id="PTHR22943:SF246">
    <property type="entry name" value="SEVEN TM RECEPTOR"/>
    <property type="match status" value="1"/>
</dbReference>
<dbReference type="SUPFAM" id="SSF81321">
    <property type="entry name" value="Family A G protein-coupled receptor-like"/>
    <property type="match status" value="1"/>
</dbReference>
<comment type="function">
    <text evidence="13">An odorant receptor which affects chemotaxis to the volatile odorant diacetyl. Specifies AWA neuronal cell fate via the odr-7 pathway.</text>
</comment>
<feature type="transmembrane region" description="Helical" evidence="19">
    <location>
        <begin position="15"/>
        <end position="32"/>
    </location>
</feature>
<evidence type="ECO:0000256" key="1">
    <source>
        <dbReference type="ARBA" id="ARBA00004272"/>
    </source>
</evidence>
<keyword evidence="4" id="KW-0716">Sensory transduction</keyword>
<keyword evidence="9 19" id="KW-0472">Membrane</keyword>
<sequence length="360" mass="41558">MNGQFWLALVDTADMVGFTLTFSVNLILLGLIRTRGKHLGTYKYLMSFFSFFSMFYAIVESILRPIMHIENATFFLISRKRFDYSTRLGKINSAFYCACFATSFVLSAVHFVYRYFAACKPHLLRYFNLPLLLLWPLGCSIPVTAWASVSYFLYPDTEYTEAAVTYEGNIKPNRNHVFREVLQTHYDGIKKENVSYIAYVYYQYEDGVRHVYIKNLLGCFVHYFVMSMTFVVVFYCGFSTWWTIREHRGASDRTRQLQNQLFNALVLQTLIPSIFMYIPTGVMFIAPFFDVNLNANANFIVFCSFLYPGLDPLILILIIREFRLTIFGIIKGKPGNNAVMDVYTNSRGKVSSVPVIDLSG</sequence>
<dbReference type="GO" id="GO:0060170">
    <property type="term" value="C:ciliary membrane"/>
    <property type="evidence" value="ECO:0007669"/>
    <property type="project" value="UniProtKB-SubCell"/>
</dbReference>
<organism evidence="20 21">
    <name type="scientific">Caenorhabditis nigoni</name>
    <dbReference type="NCBI Taxonomy" id="1611254"/>
    <lineage>
        <taxon>Eukaryota</taxon>
        <taxon>Metazoa</taxon>
        <taxon>Ecdysozoa</taxon>
        <taxon>Nematoda</taxon>
        <taxon>Chromadorea</taxon>
        <taxon>Rhabditida</taxon>
        <taxon>Rhabditina</taxon>
        <taxon>Rhabditomorpha</taxon>
        <taxon>Rhabditoidea</taxon>
        <taxon>Rhabditidae</taxon>
        <taxon>Peloderinae</taxon>
        <taxon>Caenorhabditis</taxon>
    </lineage>
</organism>
<evidence type="ECO:0000313" key="21">
    <source>
        <dbReference type="Proteomes" id="UP000230233"/>
    </source>
</evidence>
<protein>
    <recommendedName>
        <fullName evidence="16">Serpentine receptor class r-10</fullName>
    </recommendedName>
    <alternativeName>
        <fullName evidence="17">Odorant response abnormal protein 10</fullName>
    </alternativeName>
    <alternativeName>
        <fullName evidence="18">Olfactory receptor 10</fullName>
    </alternativeName>
</protein>
<evidence type="ECO:0000256" key="6">
    <source>
        <dbReference type="ARBA" id="ARBA00022725"/>
    </source>
</evidence>
<keyword evidence="21" id="KW-1185">Reference proteome</keyword>
<feature type="transmembrane region" description="Helical" evidence="19">
    <location>
        <begin position="129"/>
        <end position="154"/>
    </location>
</feature>
<dbReference type="OrthoDB" id="5823194at2759"/>
<comment type="subcellular location">
    <subcellularLocation>
        <location evidence="1">Cell projection</location>
        <location evidence="1">Cilium membrane</location>
        <topology evidence="1">Multi-pass membrane protein</topology>
    </subcellularLocation>
</comment>
<evidence type="ECO:0000256" key="19">
    <source>
        <dbReference type="SAM" id="Phobius"/>
    </source>
</evidence>
<evidence type="ECO:0000256" key="12">
    <source>
        <dbReference type="ARBA" id="ARBA00023273"/>
    </source>
</evidence>
<reference evidence="21" key="1">
    <citation type="submission" date="2017-10" db="EMBL/GenBank/DDBJ databases">
        <title>Rapid genome shrinkage in a self-fertile nematode reveals novel sperm competition proteins.</title>
        <authorList>
            <person name="Yin D."/>
            <person name="Schwarz E.M."/>
            <person name="Thomas C.G."/>
            <person name="Felde R.L."/>
            <person name="Korf I.F."/>
            <person name="Cutter A.D."/>
            <person name="Schartner C.M."/>
            <person name="Ralston E.J."/>
            <person name="Meyer B.J."/>
            <person name="Haag E.S."/>
        </authorList>
    </citation>
    <scope>NUCLEOTIDE SEQUENCE [LARGE SCALE GENOMIC DNA]</scope>
    <source>
        <strain evidence="21">JU1422</strain>
    </source>
</reference>
<keyword evidence="11" id="KW-0325">Glycoprotein</keyword>
<dbReference type="GO" id="GO:0038022">
    <property type="term" value="F:G protein-coupled olfactory receptor activity"/>
    <property type="evidence" value="ECO:0007669"/>
    <property type="project" value="TreeGrafter"/>
</dbReference>
<dbReference type="Gene3D" id="1.20.1070.10">
    <property type="entry name" value="Rhodopsin 7-helix transmembrane proteins"/>
    <property type="match status" value="1"/>
</dbReference>
<evidence type="ECO:0000256" key="10">
    <source>
        <dbReference type="ARBA" id="ARBA00023170"/>
    </source>
</evidence>
<evidence type="ECO:0000256" key="13">
    <source>
        <dbReference type="ARBA" id="ARBA00054965"/>
    </source>
</evidence>
<keyword evidence="8" id="KW-0969">Cilium</keyword>
<evidence type="ECO:0000256" key="8">
    <source>
        <dbReference type="ARBA" id="ARBA00023069"/>
    </source>
</evidence>
<feature type="transmembrane region" description="Helical" evidence="19">
    <location>
        <begin position="44"/>
        <end position="63"/>
    </location>
</feature>
<evidence type="ECO:0000256" key="18">
    <source>
        <dbReference type="ARBA" id="ARBA00082489"/>
    </source>
</evidence>
<name>A0A2G5TKX6_9PELO</name>
<evidence type="ECO:0000256" key="7">
    <source>
        <dbReference type="ARBA" id="ARBA00022989"/>
    </source>
</evidence>
<gene>
    <name evidence="20" type="primary">Cnig_chr_V.g19994</name>
    <name evidence="20" type="ORF">B9Z55_019994</name>
</gene>
<evidence type="ECO:0000313" key="20">
    <source>
        <dbReference type="EMBL" id="PIC27883.1"/>
    </source>
</evidence>
<feature type="transmembrane region" description="Helical" evidence="19">
    <location>
        <begin position="295"/>
        <end position="319"/>
    </location>
</feature>
<evidence type="ECO:0000256" key="15">
    <source>
        <dbReference type="ARBA" id="ARBA00064300"/>
    </source>
</evidence>
<evidence type="ECO:0000256" key="11">
    <source>
        <dbReference type="ARBA" id="ARBA00023180"/>
    </source>
</evidence>
<feature type="transmembrane region" description="Helical" evidence="19">
    <location>
        <begin position="265"/>
        <end position="289"/>
    </location>
</feature>
<accession>A0A2G5TKX6</accession>
<keyword evidence="12" id="KW-0966">Cell projection</keyword>
<evidence type="ECO:0000256" key="14">
    <source>
        <dbReference type="ARBA" id="ARBA00061678"/>
    </source>
</evidence>
<dbReference type="Pfam" id="PF10326">
    <property type="entry name" value="7TM_GPCR_Str"/>
    <property type="match status" value="1"/>
</dbReference>
<keyword evidence="5 19" id="KW-0812">Transmembrane</keyword>
<dbReference type="EMBL" id="PDUG01000005">
    <property type="protein sequence ID" value="PIC27883.1"/>
    <property type="molecule type" value="Genomic_DNA"/>
</dbReference>
<dbReference type="STRING" id="1611254.A0A2G5TKX6"/>
<evidence type="ECO:0000256" key="16">
    <source>
        <dbReference type="ARBA" id="ARBA00067967"/>
    </source>
</evidence>
<keyword evidence="10" id="KW-0675">Receptor</keyword>
<comment type="caution">
    <text evidence="20">The sequence shown here is derived from an EMBL/GenBank/DDBJ whole genome shotgun (WGS) entry which is preliminary data.</text>
</comment>
<dbReference type="Proteomes" id="UP000230233">
    <property type="component" value="Chromosome V"/>
</dbReference>
<keyword evidence="6" id="KW-0552">Olfaction</keyword>
<evidence type="ECO:0000256" key="17">
    <source>
        <dbReference type="ARBA" id="ARBA00078653"/>
    </source>
</evidence>
<evidence type="ECO:0000256" key="2">
    <source>
        <dbReference type="ARBA" id="ARBA00022475"/>
    </source>
</evidence>
<dbReference type="GO" id="GO:0042048">
    <property type="term" value="P:olfactory behavior"/>
    <property type="evidence" value="ECO:0007669"/>
    <property type="project" value="TreeGrafter"/>
</dbReference>
<dbReference type="AlphaFoldDB" id="A0A2G5TKX6"/>